<dbReference type="GO" id="GO:0006886">
    <property type="term" value="P:intracellular protein transport"/>
    <property type="evidence" value="ECO:0007669"/>
    <property type="project" value="TreeGrafter"/>
</dbReference>
<dbReference type="FunFam" id="3.30.1520.10:FF:000008">
    <property type="entry name" value="Sorting nexin-17 isoform1"/>
    <property type="match status" value="1"/>
</dbReference>
<comment type="subcellular location">
    <subcellularLocation>
        <location evidence="1">Cytoplasmic vesicle membrane</location>
        <topology evidence="1">Peripheral membrane protein</topology>
        <orientation evidence="1">Cytoplasmic side</orientation>
    </subcellularLocation>
    <subcellularLocation>
        <location evidence="2">Early endosome</location>
    </subcellularLocation>
</comment>
<comment type="caution">
    <text evidence="12">The sequence shown here is derived from an EMBL/GenBank/DDBJ whole genome shotgun (WGS) entry which is preliminary data.</text>
</comment>
<dbReference type="GO" id="GO:0032456">
    <property type="term" value="P:endocytic recycling"/>
    <property type="evidence" value="ECO:0007669"/>
    <property type="project" value="TreeGrafter"/>
</dbReference>
<dbReference type="PANTHER" id="PTHR12431">
    <property type="entry name" value="SORTING NEXIN 17 AND 27"/>
    <property type="match status" value="1"/>
</dbReference>
<evidence type="ECO:0000256" key="3">
    <source>
        <dbReference type="ARBA" id="ARBA00010883"/>
    </source>
</evidence>
<dbReference type="SUPFAM" id="SSF64268">
    <property type="entry name" value="PX domain"/>
    <property type="match status" value="1"/>
</dbReference>
<feature type="domain" description="PX" evidence="11">
    <location>
        <begin position="1"/>
        <end position="107"/>
    </location>
</feature>
<dbReference type="GO" id="GO:0035091">
    <property type="term" value="F:phosphatidylinositol binding"/>
    <property type="evidence" value="ECO:0007669"/>
    <property type="project" value="InterPro"/>
</dbReference>
<reference evidence="12" key="1">
    <citation type="journal article" date="2023" name="bioRxiv">
        <title>Scaffold-level genome assemblies of two parasitoid biocontrol wasps reveal the parthenogenesis mechanism and an associated novel virus.</title>
        <authorList>
            <person name="Inwood S."/>
            <person name="Skelly J."/>
            <person name="Guhlin J."/>
            <person name="Harrop T."/>
            <person name="Goldson S."/>
            <person name="Dearden P."/>
        </authorList>
    </citation>
    <scope>NUCLEOTIDE SEQUENCE</scope>
    <source>
        <strain evidence="12">Lincoln</strain>
        <tissue evidence="12">Whole body</tissue>
    </source>
</reference>
<evidence type="ECO:0000313" key="13">
    <source>
        <dbReference type="Proteomes" id="UP001168972"/>
    </source>
</evidence>
<dbReference type="InterPro" id="IPR048763">
    <property type="entry name" value="SNX17-31_FERM_F1"/>
</dbReference>
<gene>
    <name evidence="12" type="ORF">PV327_000743</name>
</gene>
<dbReference type="GO" id="GO:0030659">
    <property type="term" value="C:cytoplasmic vesicle membrane"/>
    <property type="evidence" value="ECO:0007669"/>
    <property type="project" value="UniProtKB-SubCell"/>
</dbReference>
<dbReference type="CDD" id="cd13337">
    <property type="entry name" value="FERM-like_C_SNX17"/>
    <property type="match status" value="1"/>
</dbReference>
<dbReference type="PROSITE" id="PS50195">
    <property type="entry name" value="PX"/>
    <property type="match status" value="1"/>
</dbReference>
<evidence type="ECO:0000256" key="5">
    <source>
        <dbReference type="ARBA" id="ARBA00022490"/>
    </source>
</evidence>
<name>A0AA39G6S8_MICHY</name>
<dbReference type="Gene3D" id="3.10.20.90">
    <property type="entry name" value="Phosphatidylinositol 3-kinase Catalytic Subunit, Chain A, domain 1"/>
    <property type="match status" value="1"/>
</dbReference>
<dbReference type="Pfam" id="PF00787">
    <property type="entry name" value="PX"/>
    <property type="match status" value="1"/>
</dbReference>
<organism evidence="12 13">
    <name type="scientific">Microctonus hyperodae</name>
    <name type="common">Parasitoid wasp</name>
    <dbReference type="NCBI Taxonomy" id="165561"/>
    <lineage>
        <taxon>Eukaryota</taxon>
        <taxon>Metazoa</taxon>
        <taxon>Ecdysozoa</taxon>
        <taxon>Arthropoda</taxon>
        <taxon>Hexapoda</taxon>
        <taxon>Insecta</taxon>
        <taxon>Pterygota</taxon>
        <taxon>Neoptera</taxon>
        <taxon>Endopterygota</taxon>
        <taxon>Hymenoptera</taxon>
        <taxon>Apocrita</taxon>
        <taxon>Ichneumonoidea</taxon>
        <taxon>Braconidae</taxon>
        <taxon>Euphorinae</taxon>
        <taxon>Microctonus</taxon>
    </lineage>
</organism>
<keyword evidence="9" id="KW-0472">Membrane</keyword>
<dbReference type="InterPro" id="IPR048767">
    <property type="entry name" value="SNX17-31_FERM_F2"/>
</dbReference>
<dbReference type="CDD" id="cd06885">
    <property type="entry name" value="PX_SNX17_31"/>
    <property type="match status" value="1"/>
</dbReference>
<evidence type="ECO:0000256" key="10">
    <source>
        <dbReference type="ARBA" id="ARBA00023329"/>
    </source>
</evidence>
<dbReference type="FunFam" id="2.30.29.30:FF:000145">
    <property type="entry name" value="Sorting nexin-17 isoform1"/>
    <property type="match status" value="1"/>
</dbReference>
<evidence type="ECO:0000256" key="4">
    <source>
        <dbReference type="ARBA" id="ARBA00022448"/>
    </source>
</evidence>
<dbReference type="Gene3D" id="2.30.29.30">
    <property type="entry name" value="Pleckstrin-homology domain (PH domain)/Phosphotyrosine-binding domain (PTB)"/>
    <property type="match status" value="1"/>
</dbReference>
<dbReference type="Proteomes" id="UP001168972">
    <property type="component" value="Unassembled WGS sequence"/>
</dbReference>
<evidence type="ECO:0000256" key="8">
    <source>
        <dbReference type="ARBA" id="ARBA00023121"/>
    </source>
</evidence>
<dbReference type="Pfam" id="PF18116">
    <property type="entry name" value="SNX17_FERM_C"/>
    <property type="match status" value="1"/>
</dbReference>
<comment type="similarity">
    <text evidence="3">Belongs to the sorting nexin family.</text>
</comment>
<sequence length="486" mass="56280">MHFSIPDTQEFVDNTGSSYLGYNIHINGLYHCTVRYKQLLNLHEQLVKDLDMILPSFPPKKFFPLTPNQQEDRRLGLEKYIQTIGQNAMINNCELLNSYLLNAQQESNGRFMEDENFEVFLMNGQSINIKISTGDNSTNVLKKICQHINLPEKYYFYFSLFIIIEGENKNINILRRLQDFESPLLTQSNIDYVGIKVVLGKNYWNIDNDFTLMENSIALNLLYIQAIAELNNGWIIVPKKLQSQINDAQENDDKCKYLKLIHPLKYYGYIQFATCFCDYPKIGTKVLVAIGRNELSLRIISDNDEEHEAIFKVTRMRCWRITTMHNYTDKKDNNITECSLELSFEYLVAKNQLQWITISSEQAILMSVCLQSMIDELLLKHHVGASSKLPDVINKSWIYIMRDGHSRINIGPNSPDNIDKVQKNRQDNETNKSEAVIKKITDKFTNIKHKKISVDAKITGRLNRASTSNCDIMENNAFHMIGDEDL</sequence>
<evidence type="ECO:0000256" key="1">
    <source>
        <dbReference type="ARBA" id="ARBA00004180"/>
    </source>
</evidence>
<evidence type="ECO:0000259" key="11">
    <source>
        <dbReference type="PROSITE" id="PS50195"/>
    </source>
</evidence>
<dbReference type="CDD" id="cd16121">
    <property type="entry name" value="FERM_F1_SNX17"/>
    <property type="match status" value="1"/>
</dbReference>
<keyword evidence="4" id="KW-0813">Transport</keyword>
<keyword evidence="10" id="KW-0968">Cytoplasmic vesicle</keyword>
<dbReference type="Pfam" id="PF21273">
    <property type="entry name" value="SNX17-27-31_F1_FERM"/>
    <property type="match status" value="1"/>
</dbReference>
<proteinExistence type="inferred from homology"/>
<protein>
    <recommendedName>
        <fullName evidence="11">PX domain-containing protein</fullName>
    </recommendedName>
</protein>
<keyword evidence="13" id="KW-1185">Reference proteome</keyword>
<dbReference type="GO" id="GO:0005769">
    <property type="term" value="C:early endosome"/>
    <property type="evidence" value="ECO:0007669"/>
    <property type="project" value="UniProtKB-SubCell"/>
</dbReference>
<evidence type="ECO:0000313" key="12">
    <source>
        <dbReference type="EMBL" id="KAK0182627.1"/>
    </source>
</evidence>
<keyword evidence="7" id="KW-0653">Protein transport</keyword>
<dbReference type="EMBL" id="JAQQBR010000001">
    <property type="protein sequence ID" value="KAK0182627.1"/>
    <property type="molecule type" value="Genomic_DNA"/>
</dbReference>
<dbReference type="SMART" id="SM00312">
    <property type="entry name" value="PX"/>
    <property type="match status" value="1"/>
</dbReference>
<dbReference type="AlphaFoldDB" id="A0AA39G6S8"/>
<evidence type="ECO:0000256" key="2">
    <source>
        <dbReference type="ARBA" id="ARBA00004412"/>
    </source>
</evidence>
<dbReference type="InterPro" id="IPR040842">
    <property type="entry name" value="SNX17/31_FERM"/>
</dbReference>
<dbReference type="InterPro" id="IPR037836">
    <property type="entry name" value="SNX17_FERM-like_dom"/>
</dbReference>
<dbReference type="InterPro" id="IPR036871">
    <property type="entry name" value="PX_dom_sf"/>
</dbReference>
<keyword evidence="8" id="KW-0446">Lipid-binding</keyword>
<accession>A0AA39G6S8</accession>
<reference evidence="12" key="2">
    <citation type="submission" date="2023-03" db="EMBL/GenBank/DDBJ databases">
        <authorList>
            <person name="Inwood S.N."/>
            <person name="Skelly J.G."/>
            <person name="Guhlin J."/>
            <person name="Harrop T.W.R."/>
            <person name="Goldson S.G."/>
            <person name="Dearden P.K."/>
        </authorList>
    </citation>
    <scope>NUCLEOTIDE SEQUENCE</scope>
    <source>
        <strain evidence="12">Lincoln</strain>
        <tissue evidence="12">Whole body</tissue>
    </source>
</reference>
<evidence type="ECO:0000256" key="7">
    <source>
        <dbReference type="ARBA" id="ARBA00022927"/>
    </source>
</evidence>
<dbReference type="Gene3D" id="1.20.80.60">
    <property type="match status" value="1"/>
</dbReference>
<evidence type="ECO:0000256" key="9">
    <source>
        <dbReference type="ARBA" id="ARBA00023136"/>
    </source>
</evidence>
<dbReference type="InterPro" id="IPR028666">
    <property type="entry name" value="SNX17_FERM_N"/>
</dbReference>
<dbReference type="InterPro" id="IPR001683">
    <property type="entry name" value="PX_dom"/>
</dbReference>
<evidence type="ECO:0000256" key="6">
    <source>
        <dbReference type="ARBA" id="ARBA00022753"/>
    </source>
</evidence>
<dbReference type="InterPro" id="IPR011993">
    <property type="entry name" value="PH-like_dom_sf"/>
</dbReference>
<keyword evidence="5" id="KW-0963">Cytoplasm</keyword>
<dbReference type="PANTHER" id="PTHR12431:SF14">
    <property type="entry name" value="LD15323P"/>
    <property type="match status" value="1"/>
</dbReference>
<dbReference type="Pfam" id="PF21271">
    <property type="entry name" value="SNX17-31_F2_FERM"/>
    <property type="match status" value="1"/>
</dbReference>
<dbReference type="Gene3D" id="3.30.1520.10">
    <property type="entry name" value="Phox-like domain"/>
    <property type="match status" value="1"/>
</dbReference>
<keyword evidence="6" id="KW-0967">Endosome</keyword>